<dbReference type="Proteomes" id="UP001187682">
    <property type="component" value="Unassembled WGS sequence"/>
</dbReference>
<feature type="transmembrane region" description="Helical" evidence="1">
    <location>
        <begin position="224"/>
        <end position="243"/>
    </location>
</feature>
<comment type="caution">
    <text evidence="2">The sequence shown here is derived from an EMBL/GenBank/DDBJ whole genome shotgun (WGS) entry which is preliminary data.</text>
</comment>
<feature type="transmembrane region" description="Helical" evidence="1">
    <location>
        <begin position="249"/>
        <end position="271"/>
    </location>
</feature>
<sequence>MAAMDETECTTSTREWAMLIITILSMNVSWWICDIPLLWTHGFRRYLSSVTWQCYRLYTPSCAALYAQMHARAPEEAPYIYYVGPYFDDPSPKETRVADPLLSAGGGIGIDALSPPESPIKTLSRFQISKSLVLDSLTIIATGLTVHQAIILPEDSPTSGIGVSIWAYPTLPVALLGIWQLVCGTWIRWSRKYTLWLGMLLVIGIGAAVIAPVAALSPAREKKLWILAIIAYVIMALPVLAIISGPGVLIALALGFLIRVGGVGIGSLSDMAYFPFCELRNKAFGATYITIGVIGALLAFVVSDAPPPLLSTAVKRWAENIDKAINALWS</sequence>
<dbReference type="AlphaFoldDB" id="A0AAE8SYY8"/>
<keyword evidence="1" id="KW-0812">Transmembrane</keyword>
<proteinExistence type="predicted"/>
<reference evidence="2" key="1">
    <citation type="submission" date="2018-03" db="EMBL/GenBank/DDBJ databases">
        <authorList>
            <person name="Guldener U."/>
        </authorList>
    </citation>
    <scope>NUCLEOTIDE SEQUENCE</scope>
</reference>
<feature type="transmembrane region" description="Helical" evidence="1">
    <location>
        <begin position="16"/>
        <end position="39"/>
    </location>
</feature>
<feature type="transmembrane region" description="Helical" evidence="1">
    <location>
        <begin position="165"/>
        <end position="187"/>
    </location>
</feature>
<organism evidence="2 3">
    <name type="scientific">Cephalotrichum gorgonifer</name>
    <dbReference type="NCBI Taxonomy" id="2041049"/>
    <lineage>
        <taxon>Eukaryota</taxon>
        <taxon>Fungi</taxon>
        <taxon>Dikarya</taxon>
        <taxon>Ascomycota</taxon>
        <taxon>Pezizomycotina</taxon>
        <taxon>Sordariomycetes</taxon>
        <taxon>Hypocreomycetidae</taxon>
        <taxon>Microascales</taxon>
        <taxon>Microascaceae</taxon>
        <taxon>Cephalotrichum</taxon>
    </lineage>
</organism>
<protein>
    <submittedName>
        <fullName evidence="2">Uncharacterized protein</fullName>
    </submittedName>
</protein>
<feature type="transmembrane region" description="Helical" evidence="1">
    <location>
        <begin position="283"/>
        <end position="302"/>
    </location>
</feature>
<gene>
    <name evidence="2" type="ORF">DNG_09079</name>
</gene>
<name>A0AAE8SYY8_9PEZI</name>
<feature type="transmembrane region" description="Helical" evidence="1">
    <location>
        <begin position="193"/>
        <end position="217"/>
    </location>
</feature>
<dbReference type="EMBL" id="ONZQ02000015">
    <property type="protein sequence ID" value="SPO06390.1"/>
    <property type="molecule type" value="Genomic_DNA"/>
</dbReference>
<keyword evidence="1" id="KW-1133">Transmembrane helix</keyword>
<evidence type="ECO:0000313" key="2">
    <source>
        <dbReference type="EMBL" id="SPO06390.1"/>
    </source>
</evidence>
<accession>A0AAE8SYY8</accession>
<evidence type="ECO:0000256" key="1">
    <source>
        <dbReference type="SAM" id="Phobius"/>
    </source>
</evidence>
<keyword evidence="1" id="KW-0472">Membrane</keyword>
<keyword evidence="3" id="KW-1185">Reference proteome</keyword>
<evidence type="ECO:0000313" key="3">
    <source>
        <dbReference type="Proteomes" id="UP001187682"/>
    </source>
</evidence>